<protein>
    <recommendedName>
        <fullName evidence="5">KH domain-containing protein</fullName>
    </recommendedName>
</protein>
<dbReference type="Proteomes" id="UP000030744">
    <property type="component" value="Unassembled WGS sequence"/>
</dbReference>
<dbReference type="OrthoDB" id="346616at2759"/>
<evidence type="ECO:0000256" key="1">
    <source>
        <dbReference type="PROSITE-ProRule" id="PRU00117"/>
    </source>
</evidence>
<dbReference type="InterPro" id="IPR036612">
    <property type="entry name" value="KH_dom_type_1_sf"/>
</dbReference>
<keyword evidence="4" id="KW-1185">Reference proteome</keyword>
<accession>U6JVV3</accession>
<evidence type="ECO:0000313" key="3">
    <source>
        <dbReference type="EMBL" id="CDJ29539.1"/>
    </source>
</evidence>
<dbReference type="EMBL" id="HG681970">
    <property type="protein sequence ID" value="CDJ29539.1"/>
    <property type="molecule type" value="Genomic_DNA"/>
</dbReference>
<gene>
    <name evidence="3" type="ORF">EMH_0004110</name>
</gene>
<dbReference type="GeneID" id="25375446"/>
<dbReference type="VEuPathDB" id="ToxoDB:EMH_0004110"/>
<feature type="region of interest" description="Disordered" evidence="2">
    <location>
        <begin position="1"/>
        <end position="69"/>
    </location>
</feature>
<dbReference type="RefSeq" id="XP_013352108.1">
    <property type="nucleotide sequence ID" value="XM_013496654.1"/>
</dbReference>
<reference evidence="3" key="1">
    <citation type="submission" date="2013-10" db="EMBL/GenBank/DDBJ databases">
        <title>Genomic analysis of the causative agents of coccidiosis in chickens.</title>
        <authorList>
            <person name="Reid A.J."/>
            <person name="Blake D."/>
            <person name="Billington K."/>
            <person name="Browne H."/>
            <person name="Dunn M."/>
            <person name="Hung S."/>
            <person name="Kawahara F."/>
            <person name="Miranda-Saavedra D."/>
            <person name="Mourier T."/>
            <person name="Nagra H."/>
            <person name="Otto T.D."/>
            <person name="Rawlings N."/>
            <person name="Sanchez A."/>
            <person name="Sanders M."/>
            <person name="Subramaniam C."/>
            <person name="Tay Y."/>
            <person name="Dear P."/>
            <person name="Doerig C."/>
            <person name="Gruber A."/>
            <person name="Parkinson J."/>
            <person name="Shirley M."/>
            <person name="Wan K.L."/>
            <person name="Berriman M."/>
            <person name="Tomley F."/>
            <person name="Pain A."/>
        </authorList>
    </citation>
    <scope>NUCLEOTIDE SEQUENCE [LARGE SCALE GENOMIC DNA]</scope>
    <source>
        <strain evidence="3">Houghton</strain>
    </source>
</reference>
<dbReference type="SUPFAM" id="SSF54791">
    <property type="entry name" value="Eukaryotic type KH-domain (KH-domain type I)"/>
    <property type="match status" value="1"/>
</dbReference>
<keyword evidence="1" id="KW-0694">RNA-binding</keyword>
<reference evidence="3" key="2">
    <citation type="submission" date="2013-10" db="EMBL/GenBank/DDBJ databases">
        <authorList>
            <person name="Aslett M."/>
        </authorList>
    </citation>
    <scope>NUCLEOTIDE SEQUENCE [LARGE SCALE GENOMIC DNA]</scope>
    <source>
        <strain evidence="3">Houghton</strain>
    </source>
</reference>
<organism evidence="3 4">
    <name type="scientific">Eimeria mitis</name>
    <dbReference type="NCBI Taxonomy" id="44415"/>
    <lineage>
        <taxon>Eukaryota</taxon>
        <taxon>Sar</taxon>
        <taxon>Alveolata</taxon>
        <taxon>Apicomplexa</taxon>
        <taxon>Conoidasida</taxon>
        <taxon>Coccidia</taxon>
        <taxon>Eucoccidiorida</taxon>
        <taxon>Eimeriorina</taxon>
        <taxon>Eimeriidae</taxon>
        <taxon>Eimeria</taxon>
    </lineage>
</organism>
<dbReference type="GO" id="GO:0003723">
    <property type="term" value="F:RNA binding"/>
    <property type="evidence" value="ECO:0007669"/>
    <property type="project" value="UniProtKB-UniRule"/>
</dbReference>
<evidence type="ECO:0000256" key="2">
    <source>
        <dbReference type="SAM" id="MobiDB-lite"/>
    </source>
</evidence>
<proteinExistence type="predicted"/>
<name>U6JVV3_9EIME</name>
<evidence type="ECO:0008006" key="5">
    <source>
        <dbReference type="Google" id="ProtNLM"/>
    </source>
</evidence>
<sequence>MLPQESVCAQTPQNPKEEEDLQVDKSSRITPKGNQPRVKQNEASQSSTEKKPASSGSCLSANAPPYTPQSSAAKQAIKAANSLGAMTGTFDLGFIRPFNFPPGNQQQQALQQRPGYSSIDAPLPASSDSRVSRRTESAGIAHKETQFQSDTFRKTSIKSNMNAANSTVPLKFCKFLVGEDVAGFLVGRKGVGIEEFQSRNGPGLKVSVSKRGELFPCLLERTATAVGVGDGVERALLEVSRVALDRAMHKEEERRIDNGKKICKPKGCFKLVVPESALVHIFTPDAEGRVPMLEVAKKHGVEILSSAEGGYLHNKIHHLGLKVPKSPVPF</sequence>
<feature type="compositionally biased region" description="Polar residues" evidence="2">
    <location>
        <begin position="28"/>
        <end position="47"/>
    </location>
</feature>
<dbReference type="PROSITE" id="PS50084">
    <property type="entry name" value="KH_TYPE_1"/>
    <property type="match status" value="1"/>
</dbReference>
<dbReference type="AlphaFoldDB" id="U6JVV3"/>
<feature type="region of interest" description="Disordered" evidence="2">
    <location>
        <begin position="97"/>
        <end position="131"/>
    </location>
</feature>
<evidence type="ECO:0000313" key="4">
    <source>
        <dbReference type="Proteomes" id="UP000030744"/>
    </source>
</evidence>